<evidence type="ECO:0000256" key="1">
    <source>
        <dbReference type="ARBA" id="ARBA00000013"/>
    </source>
</evidence>
<keyword evidence="16" id="KW-0511">Multifunctional enzyme</keyword>
<dbReference type="GO" id="GO:0052856">
    <property type="term" value="F:NAD(P)HX epimerase activity"/>
    <property type="evidence" value="ECO:0007669"/>
    <property type="project" value="UniProtKB-EC"/>
</dbReference>
<name>A0A381QM57_9ZZZZ</name>
<evidence type="ECO:0000256" key="16">
    <source>
        <dbReference type="ARBA" id="ARBA00023268"/>
    </source>
</evidence>
<dbReference type="PROSITE" id="PS51383">
    <property type="entry name" value="YJEF_C_3"/>
    <property type="match status" value="1"/>
</dbReference>
<keyword evidence="9" id="KW-0547">Nucleotide-binding</keyword>
<comment type="similarity">
    <text evidence="4">In the N-terminal section; belongs to the NnrE/AIBP family.</text>
</comment>
<keyword evidence="13" id="KW-0520">NAD</keyword>
<dbReference type="GO" id="GO:0005524">
    <property type="term" value="F:ATP binding"/>
    <property type="evidence" value="ECO:0007669"/>
    <property type="project" value="UniProtKB-KW"/>
</dbReference>
<evidence type="ECO:0000256" key="10">
    <source>
        <dbReference type="ARBA" id="ARBA00022840"/>
    </source>
</evidence>
<evidence type="ECO:0000256" key="14">
    <source>
        <dbReference type="ARBA" id="ARBA00023235"/>
    </source>
</evidence>
<reference evidence="23" key="1">
    <citation type="submission" date="2018-05" db="EMBL/GenBank/DDBJ databases">
        <authorList>
            <person name="Lanie J.A."/>
            <person name="Ng W.-L."/>
            <person name="Kazmierczak K.M."/>
            <person name="Andrzejewski T.M."/>
            <person name="Davidsen T.M."/>
            <person name="Wayne K.J."/>
            <person name="Tettelin H."/>
            <person name="Glass J.I."/>
            <person name="Rusch D."/>
            <person name="Podicherti R."/>
            <person name="Tsui H.-C.T."/>
            <person name="Winkler M.E."/>
        </authorList>
    </citation>
    <scope>NUCLEOTIDE SEQUENCE</scope>
</reference>
<dbReference type="PROSITE" id="PS51385">
    <property type="entry name" value="YJEF_N"/>
    <property type="match status" value="1"/>
</dbReference>
<dbReference type="PANTHER" id="PTHR12592:SF0">
    <property type="entry name" value="ATP-DEPENDENT (S)-NAD(P)H-HYDRATE DEHYDRATASE"/>
    <property type="match status" value="1"/>
</dbReference>
<evidence type="ECO:0000256" key="11">
    <source>
        <dbReference type="ARBA" id="ARBA00022857"/>
    </source>
</evidence>
<sequence length="495" mass="52965">MRQEPRIPQKIYSNEDARKIDLAAMKKEGINSYLLMHKAAETALEHTIKQFSYTKNWKVICGGGNNAGDGFVFARLAAKKGFDVSVSALVLPENLKNDALQAYKDFIADNGKFGLWSGSIDPNADLIVDAILGSGLSRKIKGSFSEAVDKINKHDAKVVSLDIPTGINSDTGALMGNAVRADMTIIFVALTGSCYMGRGQNYYGEKKFDDLDIPRDCYNEVKPQIECISNEVITNALPIRERDAHKGDFGHLLIVGGTPGMLGAVLLAGEAALRCGAGRVTIATHPSHCDSIPLTKPELMSCPIRKANDIDEILSDITTIVIGPGLGKSDWANEIFSKVITSSQPIVVDADGLNILAKKPNQREDWILTPHPGEAARLLNDSTTNVQLDRLSSLKRLQKMYKGNIVLKGMGTLIASRDSIPLICTEGNPGMASPGMGDILAGIIGGLLAQGLSSSESAAIGVAIHAKSGDIAALIGERGTIATDLMDQIKFWANP</sequence>
<evidence type="ECO:0000256" key="2">
    <source>
        <dbReference type="ARBA" id="ARBA00000909"/>
    </source>
</evidence>
<keyword evidence="14" id="KW-0413">Isomerase</keyword>
<gene>
    <name evidence="23" type="ORF">METZ01_LOCUS33276</name>
</gene>
<evidence type="ECO:0000256" key="4">
    <source>
        <dbReference type="ARBA" id="ARBA00006001"/>
    </source>
</evidence>
<evidence type="ECO:0000256" key="18">
    <source>
        <dbReference type="ARBA" id="ARBA00032624"/>
    </source>
</evidence>
<comment type="cofactor">
    <cofactor evidence="3">
        <name>K(+)</name>
        <dbReference type="ChEBI" id="CHEBI:29103"/>
    </cofactor>
</comment>
<keyword evidence="11" id="KW-0521">NADP</keyword>
<evidence type="ECO:0000256" key="13">
    <source>
        <dbReference type="ARBA" id="ARBA00023027"/>
    </source>
</evidence>
<comment type="catalytic activity">
    <reaction evidence="19">
        <text>(6S)-NADHX + ADP = AMP + phosphate + NADH + H(+)</text>
        <dbReference type="Rhea" id="RHEA:32223"/>
        <dbReference type="ChEBI" id="CHEBI:15378"/>
        <dbReference type="ChEBI" id="CHEBI:43474"/>
        <dbReference type="ChEBI" id="CHEBI:57945"/>
        <dbReference type="ChEBI" id="CHEBI:64074"/>
        <dbReference type="ChEBI" id="CHEBI:456215"/>
        <dbReference type="ChEBI" id="CHEBI:456216"/>
        <dbReference type="EC" id="4.2.1.136"/>
    </reaction>
</comment>
<protein>
    <recommendedName>
        <fullName evidence="18">Nicotinamide nucleotide repair protein</fullName>
        <ecNumber evidence="7">4.2.1.136</ecNumber>
        <ecNumber evidence="6">5.1.99.6</ecNumber>
    </recommendedName>
</protein>
<dbReference type="EC" id="5.1.99.6" evidence="6"/>
<keyword evidence="8" id="KW-0479">Metal-binding</keyword>
<evidence type="ECO:0000256" key="5">
    <source>
        <dbReference type="ARBA" id="ARBA00009524"/>
    </source>
</evidence>
<dbReference type="Pfam" id="PF01256">
    <property type="entry name" value="Carb_kinase"/>
    <property type="match status" value="1"/>
</dbReference>
<dbReference type="GO" id="GO:0046872">
    <property type="term" value="F:metal ion binding"/>
    <property type="evidence" value="ECO:0007669"/>
    <property type="project" value="UniProtKB-KW"/>
</dbReference>
<dbReference type="EC" id="4.2.1.136" evidence="7"/>
<dbReference type="Gene3D" id="3.40.1190.20">
    <property type="match status" value="1"/>
</dbReference>
<dbReference type="HAMAP" id="MF_01965">
    <property type="entry name" value="NADHX_dehydratase"/>
    <property type="match status" value="1"/>
</dbReference>
<evidence type="ECO:0000256" key="7">
    <source>
        <dbReference type="ARBA" id="ARBA00013129"/>
    </source>
</evidence>
<dbReference type="SUPFAM" id="SSF53613">
    <property type="entry name" value="Ribokinase-like"/>
    <property type="match status" value="1"/>
</dbReference>
<keyword evidence="10" id="KW-0067">ATP-binding</keyword>
<dbReference type="InterPro" id="IPR004443">
    <property type="entry name" value="YjeF_N_dom"/>
</dbReference>
<evidence type="ECO:0000259" key="21">
    <source>
        <dbReference type="PROSITE" id="PS51383"/>
    </source>
</evidence>
<evidence type="ECO:0000256" key="19">
    <source>
        <dbReference type="ARBA" id="ARBA00048238"/>
    </source>
</evidence>
<evidence type="ECO:0000256" key="6">
    <source>
        <dbReference type="ARBA" id="ARBA00012228"/>
    </source>
</evidence>
<feature type="domain" description="YjeF N-terminal" evidence="22">
    <location>
        <begin position="17"/>
        <end position="219"/>
    </location>
</feature>
<evidence type="ECO:0000313" key="23">
    <source>
        <dbReference type="EMBL" id="SUZ80422.1"/>
    </source>
</evidence>
<dbReference type="PIRSF" id="PIRSF017184">
    <property type="entry name" value="Nnr"/>
    <property type="match status" value="1"/>
</dbReference>
<evidence type="ECO:0000256" key="15">
    <source>
        <dbReference type="ARBA" id="ARBA00023239"/>
    </source>
</evidence>
<dbReference type="InterPro" id="IPR029056">
    <property type="entry name" value="Ribokinase-like"/>
</dbReference>
<dbReference type="SUPFAM" id="SSF64153">
    <property type="entry name" value="YjeF N-terminal domain-like"/>
    <property type="match status" value="1"/>
</dbReference>
<dbReference type="InterPro" id="IPR036652">
    <property type="entry name" value="YjeF_N_dom_sf"/>
</dbReference>
<comment type="catalytic activity">
    <reaction evidence="1">
        <text>(6R)-NADHX = (6S)-NADHX</text>
        <dbReference type="Rhea" id="RHEA:32215"/>
        <dbReference type="ChEBI" id="CHEBI:64074"/>
        <dbReference type="ChEBI" id="CHEBI:64075"/>
        <dbReference type="EC" id="5.1.99.6"/>
    </reaction>
</comment>
<comment type="function">
    <text evidence="17">Bifunctional enzyme that catalyzes the epimerization of the S- and R-forms of NAD(P)HX and the dehydration of the S-form of NAD(P)HX at the expense of ADP, which is converted to AMP. This allows the repair of both epimers of NAD(P)HX, a damaged form of NAD(P)H that is a result of enzymatic or heat-dependent hydration.</text>
</comment>
<comment type="catalytic activity">
    <reaction evidence="20">
        <text>(6S)-NADPHX + ADP = AMP + phosphate + NADPH + H(+)</text>
        <dbReference type="Rhea" id="RHEA:32235"/>
        <dbReference type="ChEBI" id="CHEBI:15378"/>
        <dbReference type="ChEBI" id="CHEBI:43474"/>
        <dbReference type="ChEBI" id="CHEBI:57783"/>
        <dbReference type="ChEBI" id="CHEBI:64076"/>
        <dbReference type="ChEBI" id="CHEBI:456215"/>
        <dbReference type="ChEBI" id="CHEBI:456216"/>
        <dbReference type="EC" id="4.2.1.136"/>
    </reaction>
</comment>
<dbReference type="NCBIfam" id="TIGR00196">
    <property type="entry name" value="yjeF_cterm"/>
    <property type="match status" value="1"/>
</dbReference>
<accession>A0A381QM57</accession>
<evidence type="ECO:0000256" key="3">
    <source>
        <dbReference type="ARBA" id="ARBA00001958"/>
    </source>
</evidence>
<dbReference type="NCBIfam" id="TIGR00197">
    <property type="entry name" value="yjeF_nterm"/>
    <property type="match status" value="1"/>
</dbReference>
<dbReference type="AlphaFoldDB" id="A0A381QM57"/>
<dbReference type="PANTHER" id="PTHR12592">
    <property type="entry name" value="ATP-DEPENDENT (S)-NAD(P)H-HYDRATE DEHYDRATASE FAMILY MEMBER"/>
    <property type="match status" value="1"/>
</dbReference>
<evidence type="ECO:0000256" key="20">
    <source>
        <dbReference type="ARBA" id="ARBA00049209"/>
    </source>
</evidence>
<dbReference type="CDD" id="cd01171">
    <property type="entry name" value="YXKO-related"/>
    <property type="match status" value="1"/>
</dbReference>
<keyword evidence="12" id="KW-0630">Potassium</keyword>
<dbReference type="InterPro" id="IPR030677">
    <property type="entry name" value="Nnr"/>
</dbReference>
<dbReference type="EMBL" id="UINC01001427">
    <property type="protein sequence ID" value="SUZ80422.1"/>
    <property type="molecule type" value="Genomic_DNA"/>
</dbReference>
<dbReference type="GO" id="GO:0110051">
    <property type="term" value="P:metabolite repair"/>
    <property type="evidence" value="ECO:0007669"/>
    <property type="project" value="TreeGrafter"/>
</dbReference>
<evidence type="ECO:0000256" key="8">
    <source>
        <dbReference type="ARBA" id="ARBA00022723"/>
    </source>
</evidence>
<evidence type="ECO:0000256" key="9">
    <source>
        <dbReference type="ARBA" id="ARBA00022741"/>
    </source>
</evidence>
<evidence type="ECO:0000256" key="12">
    <source>
        <dbReference type="ARBA" id="ARBA00022958"/>
    </source>
</evidence>
<comment type="similarity">
    <text evidence="5">In the C-terminal section; belongs to the NnrD/CARKD family.</text>
</comment>
<evidence type="ECO:0000259" key="22">
    <source>
        <dbReference type="PROSITE" id="PS51385"/>
    </source>
</evidence>
<dbReference type="Gene3D" id="3.40.50.10260">
    <property type="entry name" value="YjeF N-terminal domain"/>
    <property type="match status" value="1"/>
</dbReference>
<dbReference type="Pfam" id="PF03853">
    <property type="entry name" value="YjeF_N"/>
    <property type="match status" value="1"/>
</dbReference>
<proteinExistence type="inferred from homology"/>
<dbReference type="GO" id="GO:0052855">
    <property type="term" value="F:ADP-dependent NAD(P)H-hydrate dehydratase activity"/>
    <property type="evidence" value="ECO:0007669"/>
    <property type="project" value="UniProtKB-EC"/>
</dbReference>
<dbReference type="HAMAP" id="MF_01966">
    <property type="entry name" value="NADHX_epimerase"/>
    <property type="match status" value="1"/>
</dbReference>
<keyword evidence="15" id="KW-0456">Lyase</keyword>
<feature type="domain" description="YjeF C-terminal" evidence="21">
    <location>
        <begin position="229"/>
        <end position="495"/>
    </location>
</feature>
<dbReference type="InterPro" id="IPR000631">
    <property type="entry name" value="CARKD"/>
</dbReference>
<organism evidence="23">
    <name type="scientific">marine metagenome</name>
    <dbReference type="NCBI Taxonomy" id="408172"/>
    <lineage>
        <taxon>unclassified sequences</taxon>
        <taxon>metagenomes</taxon>
        <taxon>ecological metagenomes</taxon>
    </lineage>
</organism>
<evidence type="ECO:0000256" key="17">
    <source>
        <dbReference type="ARBA" id="ARBA00025153"/>
    </source>
</evidence>
<comment type="catalytic activity">
    <reaction evidence="2">
        <text>(6R)-NADPHX = (6S)-NADPHX</text>
        <dbReference type="Rhea" id="RHEA:32227"/>
        <dbReference type="ChEBI" id="CHEBI:64076"/>
        <dbReference type="ChEBI" id="CHEBI:64077"/>
        <dbReference type="EC" id="5.1.99.6"/>
    </reaction>
</comment>